<evidence type="ECO:0000313" key="3">
    <source>
        <dbReference type="Proteomes" id="UP001596083"/>
    </source>
</evidence>
<gene>
    <name evidence="2" type="ORF">ACFP1Z_16000</name>
</gene>
<keyword evidence="2" id="KW-0012">Acyltransferase</keyword>
<dbReference type="GO" id="GO:0016746">
    <property type="term" value="F:acyltransferase activity"/>
    <property type="evidence" value="ECO:0007669"/>
    <property type="project" value="UniProtKB-KW"/>
</dbReference>
<dbReference type="SUPFAM" id="SSF110857">
    <property type="entry name" value="Gamma-glutamyl cyclotransferase-like"/>
    <property type="match status" value="1"/>
</dbReference>
<dbReference type="InterPro" id="IPR036568">
    <property type="entry name" value="GGCT-like_sf"/>
</dbReference>
<sequence>MTTDEESRRGPLPVFVYGTLRPGQGNHGRYLAGRTAAEEPAVLRGAVLYEGPGFPYAVEEPGGEVHGELVTLDPERWRTLLAALDALEDYVPGRARNHYVRVERPVVRGDGVTVRAWVYVAARPLARRLAALGVRVPGGSWPTGREGR</sequence>
<protein>
    <submittedName>
        <fullName evidence="2">Gamma-glutamylcyclotransferase family protein</fullName>
        <ecNumber evidence="2">2.3.2.-</ecNumber>
    </submittedName>
</protein>
<proteinExistence type="predicted"/>
<keyword evidence="2" id="KW-0808">Transferase</keyword>
<dbReference type="InterPro" id="IPR013024">
    <property type="entry name" value="GGCT-like"/>
</dbReference>
<dbReference type="InterPro" id="IPR009288">
    <property type="entry name" value="AIG2-like_dom"/>
</dbReference>
<keyword evidence="3" id="KW-1185">Reference proteome</keyword>
<accession>A0ABW0Z529</accession>
<dbReference type="Gene3D" id="3.10.490.10">
    <property type="entry name" value="Gamma-glutamyl cyclotransferase-like"/>
    <property type="match status" value="1"/>
</dbReference>
<reference evidence="3" key="1">
    <citation type="journal article" date="2019" name="Int. J. Syst. Evol. Microbiol.">
        <title>The Global Catalogue of Microorganisms (GCM) 10K type strain sequencing project: providing services to taxonomists for standard genome sequencing and annotation.</title>
        <authorList>
            <consortium name="The Broad Institute Genomics Platform"/>
            <consortium name="The Broad Institute Genome Sequencing Center for Infectious Disease"/>
            <person name="Wu L."/>
            <person name="Ma J."/>
        </authorList>
    </citation>
    <scope>NUCLEOTIDE SEQUENCE [LARGE SCALE GENOMIC DNA]</scope>
    <source>
        <strain evidence="3">CGMCC 4.7304</strain>
    </source>
</reference>
<dbReference type="Proteomes" id="UP001596083">
    <property type="component" value="Unassembled WGS sequence"/>
</dbReference>
<comment type="caution">
    <text evidence="2">The sequence shown here is derived from an EMBL/GenBank/DDBJ whole genome shotgun (WGS) entry which is preliminary data.</text>
</comment>
<name>A0ABW0Z529_9ACTN</name>
<feature type="domain" description="Gamma-glutamylcyclotransferase AIG2-like" evidence="1">
    <location>
        <begin position="14"/>
        <end position="141"/>
    </location>
</feature>
<dbReference type="CDD" id="cd06661">
    <property type="entry name" value="GGCT_like"/>
    <property type="match status" value="1"/>
</dbReference>
<evidence type="ECO:0000259" key="1">
    <source>
        <dbReference type="Pfam" id="PF06094"/>
    </source>
</evidence>
<dbReference type="RefSeq" id="WP_390316986.1">
    <property type="nucleotide sequence ID" value="NZ_JBHSPB010000008.1"/>
</dbReference>
<evidence type="ECO:0000313" key="2">
    <source>
        <dbReference type="EMBL" id="MFC5721675.1"/>
    </source>
</evidence>
<dbReference type="EMBL" id="JBHSPB010000008">
    <property type="protein sequence ID" value="MFC5721675.1"/>
    <property type="molecule type" value="Genomic_DNA"/>
</dbReference>
<dbReference type="EC" id="2.3.2.-" evidence="2"/>
<dbReference type="Pfam" id="PF06094">
    <property type="entry name" value="GGACT"/>
    <property type="match status" value="1"/>
</dbReference>
<organism evidence="2 3">
    <name type="scientific">Streptomyces gamaensis</name>
    <dbReference type="NCBI Taxonomy" id="1763542"/>
    <lineage>
        <taxon>Bacteria</taxon>
        <taxon>Bacillati</taxon>
        <taxon>Actinomycetota</taxon>
        <taxon>Actinomycetes</taxon>
        <taxon>Kitasatosporales</taxon>
        <taxon>Streptomycetaceae</taxon>
        <taxon>Streptomyces</taxon>
    </lineage>
</organism>